<organism evidence="2 3">
    <name type="scientific">Bicyclus anynana</name>
    <name type="common">Squinting bush brown butterfly</name>
    <dbReference type="NCBI Taxonomy" id="110368"/>
    <lineage>
        <taxon>Eukaryota</taxon>
        <taxon>Metazoa</taxon>
        <taxon>Ecdysozoa</taxon>
        <taxon>Arthropoda</taxon>
        <taxon>Hexapoda</taxon>
        <taxon>Insecta</taxon>
        <taxon>Pterygota</taxon>
        <taxon>Neoptera</taxon>
        <taxon>Endopterygota</taxon>
        <taxon>Lepidoptera</taxon>
        <taxon>Glossata</taxon>
        <taxon>Ditrysia</taxon>
        <taxon>Papilionoidea</taxon>
        <taxon>Nymphalidae</taxon>
        <taxon>Satyrinae</taxon>
        <taxon>Satyrini</taxon>
        <taxon>Mycalesina</taxon>
        <taxon>Bicyclus</taxon>
    </lineage>
</organism>
<name>A0ABM3M6H3_BICAN</name>
<dbReference type="Proteomes" id="UP001652582">
    <property type="component" value="Unplaced"/>
</dbReference>
<evidence type="ECO:0000313" key="2">
    <source>
        <dbReference type="Proteomes" id="UP001652582"/>
    </source>
</evidence>
<evidence type="ECO:0000256" key="1">
    <source>
        <dbReference type="SAM" id="MobiDB-lite"/>
    </source>
</evidence>
<sequence>MVNDVAGDSEEGHIGRRARAAHALRRRAALARAERAVRAAPRPPQVRGGGAAVAGGERVAGDARPTILALYGAAGEALTPEAFQKILDSEVSPRFYEQYTALRVRALAGTGADATDATEHAEHAEHADERALQHRVRCGHVDMDTCEAVCWCIHARVPFSECVLQAAILCYERFPANKRKEVVVHSLSRADAELRSCTVKFLIAESVRAVPGAGWLRLWRDMFDDEDGRDAVVAECCDLVFADVLRCVTDVLHSIVGDEVKDIAPNPEPADPVRDFFTRLAGSDGEVDWQELKEILDYAMREGLAATHVCR</sequence>
<accession>A0ABM3M6H3</accession>
<dbReference type="GeneID" id="128199845"/>
<gene>
    <name evidence="3" type="primary">LOC128199845</name>
</gene>
<evidence type="ECO:0000313" key="3">
    <source>
        <dbReference type="RefSeq" id="XP_052746984.1"/>
    </source>
</evidence>
<proteinExistence type="predicted"/>
<reference evidence="3" key="1">
    <citation type="submission" date="2025-08" db="UniProtKB">
        <authorList>
            <consortium name="RefSeq"/>
        </authorList>
    </citation>
    <scope>IDENTIFICATION</scope>
</reference>
<keyword evidence="2" id="KW-1185">Reference proteome</keyword>
<protein>
    <submittedName>
        <fullName evidence="3">Uncharacterized protein LOC128199845</fullName>
    </submittedName>
</protein>
<dbReference type="RefSeq" id="XP_052746984.1">
    <property type="nucleotide sequence ID" value="XM_052891024.1"/>
</dbReference>
<feature type="region of interest" description="Disordered" evidence="1">
    <location>
        <begin position="34"/>
        <end position="53"/>
    </location>
</feature>